<sequence length="84" mass="9707">MAGGGKVMSFVARTMQYVVNELLVDRLSNNVTFQKFAVRSAKTIEDITQKGFQTKEELAVKLKTFSEEFSEELTQRFKDPKRQR</sequence>
<gene>
    <name evidence="1" type="ORF">O6H91_12G036500</name>
</gene>
<accession>A0ACC2C0X3</accession>
<evidence type="ECO:0000313" key="2">
    <source>
        <dbReference type="Proteomes" id="UP001162992"/>
    </source>
</evidence>
<protein>
    <submittedName>
        <fullName evidence="1">Uncharacterized protein</fullName>
    </submittedName>
</protein>
<dbReference type="EMBL" id="CM055103">
    <property type="protein sequence ID" value="KAJ7535508.1"/>
    <property type="molecule type" value="Genomic_DNA"/>
</dbReference>
<dbReference type="Proteomes" id="UP001162992">
    <property type="component" value="Chromosome 12"/>
</dbReference>
<organism evidence="1 2">
    <name type="scientific">Diphasiastrum complanatum</name>
    <name type="common">Issler's clubmoss</name>
    <name type="synonym">Lycopodium complanatum</name>
    <dbReference type="NCBI Taxonomy" id="34168"/>
    <lineage>
        <taxon>Eukaryota</taxon>
        <taxon>Viridiplantae</taxon>
        <taxon>Streptophyta</taxon>
        <taxon>Embryophyta</taxon>
        <taxon>Tracheophyta</taxon>
        <taxon>Lycopodiopsida</taxon>
        <taxon>Lycopodiales</taxon>
        <taxon>Lycopodiaceae</taxon>
        <taxon>Lycopodioideae</taxon>
        <taxon>Diphasiastrum</taxon>
    </lineage>
</organism>
<reference evidence="2" key="1">
    <citation type="journal article" date="2024" name="Proc. Natl. Acad. Sci. U.S.A.">
        <title>Extraordinary preservation of gene collinearity over three hundred million years revealed in homosporous lycophytes.</title>
        <authorList>
            <person name="Li C."/>
            <person name="Wickell D."/>
            <person name="Kuo L.Y."/>
            <person name="Chen X."/>
            <person name="Nie B."/>
            <person name="Liao X."/>
            <person name="Peng D."/>
            <person name="Ji J."/>
            <person name="Jenkins J."/>
            <person name="Williams M."/>
            <person name="Shu S."/>
            <person name="Plott C."/>
            <person name="Barry K."/>
            <person name="Rajasekar S."/>
            <person name="Grimwood J."/>
            <person name="Han X."/>
            <person name="Sun S."/>
            <person name="Hou Z."/>
            <person name="He W."/>
            <person name="Dai G."/>
            <person name="Sun C."/>
            <person name="Schmutz J."/>
            <person name="Leebens-Mack J.H."/>
            <person name="Li F.W."/>
            <person name="Wang L."/>
        </authorList>
    </citation>
    <scope>NUCLEOTIDE SEQUENCE [LARGE SCALE GENOMIC DNA]</scope>
    <source>
        <strain evidence="2">cv. PW_Plant_1</strain>
    </source>
</reference>
<evidence type="ECO:0000313" key="1">
    <source>
        <dbReference type="EMBL" id="KAJ7535508.1"/>
    </source>
</evidence>
<proteinExistence type="predicted"/>
<comment type="caution">
    <text evidence="1">The sequence shown here is derived from an EMBL/GenBank/DDBJ whole genome shotgun (WGS) entry which is preliminary data.</text>
</comment>
<keyword evidence="2" id="KW-1185">Reference proteome</keyword>
<name>A0ACC2C0X3_DIPCM</name>